<evidence type="ECO:0000256" key="8">
    <source>
        <dbReference type="ARBA" id="ARBA00033344"/>
    </source>
</evidence>
<dbReference type="Proteomes" id="UP001161655">
    <property type="component" value="Segment"/>
</dbReference>
<dbReference type="GO" id="GO:0030430">
    <property type="term" value="C:host cell cytoplasm"/>
    <property type="evidence" value="ECO:0007669"/>
    <property type="project" value="UniProtKB-SubCell"/>
</dbReference>
<sequence>MADKAARLEEIRKKLNAGASSSKPVQPVKQQESKYGDLDSVKVTLNNAPKVWNDKDLKSIKIYEVSQLSRDDILRLGNHVFNSIAEGTFTTSDVDIILALAVSLLEPGCDSNNPVYILEPLPEGYGNAFKDVNIARSEARAESLSEAANTLNRLREQHSTAEGESKKKLAGVISRLEARVASEETQTDLPVSNAEDVFIFPYAAAYMMRLYGKTPDVWSEKIELAKRRAATWYDMSEENMEIFSVTSEQAMIIRESMSRKPEIVSTWVMWCAYAENNSSRLAQSSFGMLKYLANQMFAYTAMHAYSFVIQIQAETGVSFKLLLTELDCPATRAGVREIANIIRTYELTEAHPNRKTYFRYARVWDSGYFSSIQTSNCKMLAYVVAKVRKSLSTQGMSNPTDIYALKSLDSKLMGTLDVVADNLYDMIIRNTTEDEESGSIWKKRE</sequence>
<keyword evidence="10" id="KW-0175">Coiled coil</keyword>
<evidence type="ECO:0000256" key="7">
    <source>
        <dbReference type="ARBA" id="ARBA00023274"/>
    </source>
</evidence>
<evidence type="ECO:0000313" key="12">
    <source>
        <dbReference type="EMBL" id="DAF42284.1"/>
    </source>
</evidence>
<keyword evidence="5 9" id="KW-0694">RNA-binding</keyword>
<comment type="similarity">
    <text evidence="9">Belongs to the cytorhabdovirus nucleocapsid protein family.</text>
</comment>
<keyword evidence="2 9" id="KW-1139">Helical capsid protein</keyword>
<keyword evidence="9" id="KW-1035">Host cytoplasm</keyword>
<accession>A0A8D9PGZ0</accession>
<comment type="function">
    <text evidence="9">Encapsidates the genome, protecting it from nucleases. The encapsidated genomic RNA is termed the nucleocapsid (NC) and serves as template for viral transcription and replication.</text>
</comment>
<dbReference type="GO" id="GO:1990904">
    <property type="term" value="C:ribonucleoprotein complex"/>
    <property type="evidence" value="ECO:0007669"/>
    <property type="project" value="UniProtKB-UniRule"/>
</dbReference>
<comment type="subcellular location">
    <subcellularLocation>
        <location evidence="9">Virion</location>
    </subcellularLocation>
    <subcellularLocation>
        <location evidence="9">Host cytoplasm</location>
    </subcellularLocation>
</comment>
<dbReference type="KEGG" id="vg:80540969"/>
<evidence type="ECO:0000256" key="2">
    <source>
        <dbReference type="ARBA" id="ARBA00022497"/>
    </source>
</evidence>
<feature type="compositionally biased region" description="Polar residues" evidence="11">
    <location>
        <begin position="18"/>
        <end position="30"/>
    </location>
</feature>
<keyword evidence="4 9" id="KW-0946">Virion</keyword>
<proteinExistence type="inferred from homology"/>
<keyword evidence="7 9" id="KW-0687">Ribonucleoprotein</keyword>
<evidence type="ECO:0000256" key="1">
    <source>
        <dbReference type="ARBA" id="ARBA00014389"/>
    </source>
</evidence>
<evidence type="ECO:0000256" key="9">
    <source>
        <dbReference type="RuleBase" id="RU369108"/>
    </source>
</evidence>
<protein>
    <recommendedName>
        <fullName evidence="1 9">Nucleoprotein</fullName>
        <shortName evidence="9">NP</shortName>
        <shortName evidence="9">Protein N</shortName>
    </recommendedName>
    <alternativeName>
        <fullName evidence="8 9">Nucleocapsid protein</fullName>
    </alternativeName>
</protein>
<dbReference type="GO" id="GO:0019013">
    <property type="term" value="C:viral nucleocapsid"/>
    <property type="evidence" value="ECO:0007669"/>
    <property type="project" value="UniProtKB-UniRule"/>
</dbReference>
<feature type="region of interest" description="Disordered" evidence="11">
    <location>
        <begin position="13"/>
        <end position="33"/>
    </location>
</feature>
<name>A0A8D9PGZ0_9RHAB</name>
<dbReference type="GeneID" id="80540969"/>
<dbReference type="GO" id="GO:0019029">
    <property type="term" value="C:helical viral capsid"/>
    <property type="evidence" value="ECO:0007669"/>
    <property type="project" value="UniProtKB-UniRule"/>
</dbReference>
<reference evidence="12" key="2">
    <citation type="journal article" date="2021" name="Viruses">
        <title>Illuminating the Plant Rhabdovirus Landscape through Metatranscriptomics Data.</title>
        <authorList>
            <person name="Bejerman N."/>
            <person name="Dietzgen R.G."/>
            <person name="Debat H."/>
        </authorList>
    </citation>
    <scope>NUCLEOTIDE SEQUENCE</scope>
</reference>
<dbReference type="RefSeq" id="YP_010802244.1">
    <property type="nucleotide sequence ID" value="NC_076971.1"/>
</dbReference>
<keyword evidence="6 9" id="KW-0543">Viral nucleoprotein</keyword>
<evidence type="ECO:0000256" key="3">
    <source>
        <dbReference type="ARBA" id="ARBA00022561"/>
    </source>
</evidence>
<evidence type="ECO:0000256" key="6">
    <source>
        <dbReference type="ARBA" id="ARBA00023086"/>
    </source>
</evidence>
<feature type="coiled-coil region" evidence="10">
    <location>
        <begin position="134"/>
        <end position="164"/>
    </location>
</feature>
<comment type="subunit">
    <text evidence="9">Homomultimerizes to form the nucleocapsid. Binds to viral genomic RNA.</text>
</comment>
<organism evidence="12 13">
    <name type="scientific">Asclepias syriaca virus 1</name>
    <dbReference type="NCBI Taxonomy" id="2793722"/>
    <lineage>
        <taxon>Viruses</taxon>
        <taxon>Riboviria</taxon>
        <taxon>Orthornavirae</taxon>
        <taxon>Negarnaviricota</taxon>
        <taxon>Haploviricotina</taxon>
        <taxon>Monjiviricetes</taxon>
        <taxon>Mononegavirales</taxon>
        <taxon>Rhabdoviridae</taxon>
        <taxon>Betarhabdovirinae</taxon>
        <taxon>Alphacytorhabdovirus</taxon>
        <taxon>Alphacytorhabdovirus asclepiadis</taxon>
        <taxon>Cytorhabdovirus asclepiadis</taxon>
    </lineage>
</organism>
<evidence type="ECO:0000256" key="11">
    <source>
        <dbReference type="SAM" id="MobiDB-lite"/>
    </source>
</evidence>
<reference evidence="12" key="1">
    <citation type="journal article" date="2021" name="J. Anim. Genet.">
        <title>Illuminating the plant rhabdovirus landscape through metatranscriptomics data.</title>
        <authorList>
            <person name="Bejerman N."/>
            <person name="Dietzgen R.G."/>
            <person name="Debat H."/>
        </authorList>
    </citation>
    <scope>NUCLEOTIDE SEQUENCE</scope>
</reference>
<keyword evidence="13" id="KW-1185">Reference proteome</keyword>
<dbReference type="InterPro" id="IPR004902">
    <property type="entry name" value="Rhabdo_ncap_2"/>
</dbReference>
<dbReference type="Pfam" id="PF03216">
    <property type="entry name" value="Rhabdo_ncap_2"/>
    <property type="match status" value="1"/>
</dbReference>
<evidence type="ECO:0000313" key="13">
    <source>
        <dbReference type="Proteomes" id="UP001161655"/>
    </source>
</evidence>
<dbReference type="EMBL" id="BK014298">
    <property type="protein sequence ID" value="DAF42284.1"/>
    <property type="molecule type" value="Viral_cRNA"/>
</dbReference>
<dbReference type="GO" id="GO:0003723">
    <property type="term" value="F:RNA binding"/>
    <property type="evidence" value="ECO:0007669"/>
    <property type="project" value="UniProtKB-UniRule"/>
</dbReference>
<evidence type="ECO:0000256" key="5">
    <source>
        <dbReference type="ARBA" id="ARBA00022884"/>
    </source>
</evidence>
<evidence type="ECO:0000256" key="10">
    <source>
        <dbReference type="SAM" id="Coils"/>
    </source>
</evidence>
<keyword evidence="3 9" id="KW-0167">Capsid protein</keyword>
<evidence type="ECO:0000256" key="4">
    <source>
        <dbReference type="ARBA" id="ARBA00022844"/>
    </source>
</evidence>